<keyword evidence="2" id="KW-0812">Transmembrane</keyword>
<name>A0A1M5GRH1_9BACI</name>
<dbReference type="AlphaFoldDB" id="A0A1M5GRH1"/>
<protein>
    <submittedName>
        <fullName evidence="3">GlcNAc-PI de-N-acetylase</fullName>
    </submittedName>
</protein>
<keyword evidence="2" id="KW-1133">Transmembrane helix</keyword>
<feature type="transmembrane region" description="Helical" evidence="2">
    <location>
        <begin position="5"/>
        <end position="24"/>
    </location>
</feature>
<reference evidence="3 4" key="1">
    <citation type="submission" date="2016-11" db="EMBL/GenBank/DDBJ databases">
        <authorList>
            <person name="Jaros S."/>
            <person name="Januszkiewicz K."/>
            <person name="Wedrychowicz H."/>
        </authorList>
    </citation>
    <scope>NUCLEOTIDE SEQUENCE [LARGE SCALE GENOMIC DNA]</scope>
    <source>
        <strain evidence="3 4">IBRC-M 10683</strain>
    </source>
</reference>
<dbReference type="InterPro" id="IPR024078">
    <property type="entry name" value="LmbE-like_dom_sf"/>
</dbReference>
<dbReference type="SUPFAM" id="SSF102588">
    <property type="entry name" value="LmbE-like"/>
    <property type="match status" value="1"/>
</dbReference>
<evidence type="ECO:0000313" key="4">
    <source>
        <dbReference type="Proteomes" id="UP000183988"/>
    </source>
</evidence>
<accession>A0A1M5GRH1</accession>
<evidence type="ECO:0000313" key="3">
    <source>
        <dbReference type="EMBL" id="SHG06326.1"/>
    </source>
</evidence>
<dbReference type="OrthoDB" id="1754135at2"/>
<dbReference type="RefSeq" id="WP_072889751.1">
    <property type="nucleotide sequence ID" value="NZ_FQVW01000014.1"/>
</dbReference>
<dbReference type="Pfam" id="PF02585">
    <property type="entry name" value="PIG-L"/>
    <property type="match status" value="1"/>
</dbReference>
<organism evidence="3 4">
    <name type="scientific">Ornithinibacillus halophilus</name>
    <dbReference type="NCBI Taxonomy" id="930117"/>
    <lineage>
        <taxon>Bacteria</taxon>
        <taxon>Bacillati</taxon>
        <taxon>Bacillota</taxon>
        <taxon>Bacilli</taxon>
        <taxon>Bacillales</taxon>
        <taxon>Bacillaceae</taxon>
        <taxon>Ornithinibacillus</taxon>
    </lineage>
</organism>
<proteinExistence type="predicted"/>
<dbReference type="Proteomes" id="UP000183988">
    <property type="component" value="Unassembled WGS sequence"/>
</dbReference>
<evidence type="ECO:0000256" key="2">
    <source>
        <dbReference type="SAM" id="Phobius"/>
    </source>
</evidence>
<dbReference type="InterPro" id="IPR003737">
    <property type="entry name" value="GlcNAc_PI_deacetylase-related"/>
</dbReference>
<dbReference type="Gene3D" id="3.40.50.10320">
    <property type="entry name" value="LmbE-like"/>
    <property type="match status" value="1"/>
</dbReference>
<dbReference type="PANTHER" id="PTHR12993">
    <property type="entry name" value="N-ACETYLGLUCOSAMINYL-PHOSPHATIDYLINOSITOL DE-N-ACETYLASE-RELATED"/>
    <property type="match status" value="1"/>
</dbReference>
<dbReference type="GO" id="GO:0016811">
    <property type="term" value="F:hydrolase activity, acting on carbon-nitrogen (but not peptide) bonds, in linear amides"/>
    <property type="evidence" value="ECO:0007669"/>
    <property type="project" value="TreeGrafter"/>
</dbReference>
<dbReference type="PANTHER" id="PTHR12993:SF11">
    <property type="entry name" value="N-ACETYLGLUCOSAMINYL-PHOSPHATIDYLINOSITOL DE-N-ACETYLASE"/>
    <property type="match status" value="1"/>
</dbReference>
<dbReference type="EMBL" id="FQVW01000014">
    <property type="protein sequence ID" value="SHG06326.1"/>
    <property type="molecule type" value="Genomic_DNA"/>
</dbReference>
<comment type="cofactor">
    <cofactor evidence="1">
        <name>Zn(2+)</name>
        <dbReference type="ChEBI" id="CHEBI:29105"/>
    </cofactor>
</comment>
<keyword evidence="4" id="KW-1185">Reference proteome</keyword>
<keyword evidence="2" id="KW-0472">Membrane</keyword>
<gene>
    <name evidence="3" type="ORF">SAMN05216225_101426</name>
</gene>
<evidence type="ECO:0000256" key="1">
    <source>
        <dbReference type="ARBA" id="ARBA00001947"/>
    </source>
</evidence>
<dbReference type="STRING" id="930117.SAMN05216225_101426"/>
<sequence>MRKFIFLISTVIVICCTVIIFSLLDTNSTAVHIYYSPHPDDETLSMGASIVEELDNGHDVQIVLLTQGAASSAINKINKDLEANGKDLLSVEDFVDARLAEFQLAVSKLGVPEENIHIFDYPDGGLELQNIKELMKEFEEMYKDAYHHAFSYHDPHPDHRTTGEALLDLEENGQVTHAKYFVPRYVDLEHIGQLTSVNPEYTKVVQEALHAYGRWDTENGYYSVGFYSVPDAFNQMLQDTRNRFHDSNE</sequence>